<keyword evidence="3" id="KW-1185">Reference proteome</keyword>
<evidence type="ECO:0000313" key="2">
    <source>
        <dbReference type="EMBL" id="KAG2646943.1"/>
    </source>
</evidence>
<dbReference type="Proteomes" id="UP000823388">
    <property type="component" value="Chromosome 2K"/>
</dbReference>
<sequence length="178" mass="19279">MTELFTMAVTTDQPPPPAGGARVLDPLAAADDHRHSGGHHGAHHHWHARVHGLGSGGGGHMWTSWRPRQVRLPGRRPGPLQVGRPGQHKKDLLDAAFAAAAGTLDCSPLPEPRRLGRTDRFRGRSEEEEGRDHRRGGAAGPHQRQLPGVGALRRVLRGAARGLSVAWAVCRLQMLRRG</sequence>
<feature type="compositionally biased region" description="Basic and acidic residues" evidence="1">
    <location>
        <begin position="111"/>
        <end position="125"/>
    </location>
</feature>
<organism evidence="2 3">
    <name type="scientific">Panicum virgatum</name>
    <name type="common">Blackwell switchgrass</name>
    <dbReference type="NCBI Taxonomy" id="38727"/>
    <lineage>
        <taxon>Eukaryota</taxon>
        <taxon>Viridiplantae</taxon>
        <taxon>Streptophyta</taxon>
        <taxon>Embryophyta</taxon>
        <taxon>Tracheophyta</taxon>
        <taxon>Spermatophyta</taxon>
        <taxon>Magnoliopsida</taxon>
        <taxon>Liliopsida</taxon>
        <taxon>Poales</taxon>
        <taxon>Poaceae</taxon>
        <taxon>PACMAD clade</taxon>
        <taxon>Panicoideae</taxon>
        <taxon>Panicodae</taxon>
        <taxon>Paniceae</taxon>
        <taxon>Panicinae</taxon>
        <taxon>Panicum</taxon>
        <taxon>Panicum sect. Hiantes</taxon>
    </lineage>
</organism>
<dbReference type="AlphaFoldDB" id="A0A8T0WQH9"/>
<evidence type="ECO:0000313" key="3">
    <source>
        <dbReference type="Proteomes" id="UP000823388"/>
    </source>
</evidence>
<feature type="region of interest" description="Disordered" evidence="1">
    <location>
        <begin position="1"/>
        <end position="22"/>
    </location>
</feature>
<gene>
    <name evidence="2" type="ORF">PVAP13_2KG543200</name>
</gene>
<feature type="region of interest" description="Disordered" evidence="1">
    <location>
        <begin position="108"/>
        <end position="146"/>
    </location>
</feature>
<dbReference type="EMBL" id="CM029039">
    <property type="protein sequence ID" value="KAG2646943.1"/>
    <property type="molecule type" value="Genomic_DNA"/>
</dbReference>
<evidence type="ECO:0000256" key="1">
    <source>
        <dbReference type="SAM" id="MobiDB-lite"/>
    </source>
</evidence>
<name>A0A8T0WQH9_PANVG</name>
<protein>
    <submittedName>
        <fullName evidence="2">Uncharacterized protein</fullName>
    </submittedName>
</protein>
<reference evidence="2" key="1">
    <citation type="submission" date="2020-05" db="EMBL/GenBank/DDBJ databases">
        <title>WGS assembly of Panicum virgatum.</title>
        <authorList>
            <person name="Lovell J.T."/>
            <person name="Jenkins J."/>
            <person name="Shu S."/>
            <person name="Juenger T.E."/>
            <person name="Schmutz J."/>
        </authorList>
    </citation>
    <scope>NUCLEOTIDE SEQUENCE</scope>
    <source>
        <strain evidence="2">AP13</strain>
    </source>
</reference>
<comment type="caution">
    <text evidence="2">The sequence shown here is derived from an EMBL/GenBank/DDBJ whole genome shotgun (WGS) entry which is preliminary data.</text>
</comment>
<accession>A0A8T0WQH9</accession>
<proteinExistence type="predicted"/>